<dbReference type="Gene3D" id="1.10.640.10">
    <property type="entry name" value="Haem peroxidase domain superfamily, animal type"/>
    <property type="match status" value="2"/>
</dbReference>
<evidence type="ECO:0000256" key="2">
    <source>
        <dbReference type="ARBA" id="ARBA00022525"/>
    </source>
</evidence>
<dbReference type="InterPro" id="IPR010255">
    <property type="entry name" value="Haem_peroxidase_sf"/>
</dbReference>
<feature type="binding site" description="axial binding residue" evidence="5">
    <location>
        <position position="191"/>
    </location>
    <ligand>
        <name>heme b</name>
        <dbReference type="ChEBI" id="CHEBI:60344"/>
    </ligand>
    <ligandPart>
        <name>Fe</name>
        <dbReference type="ChEBI" id="CHEBI:18248"/>
    </ligandPart>
</feature>
<dbReference type="EMBL" id="CAJPEX010002654">
    <property type="protein sequence ID" value="CAG0921300.1"/>
    <property type="molecule type" value="Genomic_DNA"/>
</dbReference>
<evidence type="ECO:0000313" key="8">
    <source>
        <dbReference type="Proteomes" id="UP000678499"/>
    </source>
</evidence>
<evidence type="ECO:0000256" key="4">
    <source>
        <dbReference type="ARBA" id="ARBA00022729"/>
    </source>
</evidence>
<feature type="region of interest" description="Disordered" evidence="6">
    <location>
        <begin position="525"/>
        <end position="653"/>
    </location>
</feature>
<keyword evidence="8" id="KW-1185">Reference proteome</keyword>
<keyword evidence="3" id="KW-0575">Peroxidase</keyword>
<feature type="compositionally biased region" description="Basic residues" evidence="6">
    <location>
        <begin position="608"/>
        <end position="621"/>
    </location>
</feature>
<feature type="compositionally biased region" description="Pro residues" evidence="6">
    <location>
        <begin position="766"/>
        <end position="776"/>
    </location>
</feature>
<keyword evidence="4" id="KW-0732">Signal</keyword>
<evidence type="ECO:0000256" key="6">
    <source>
        <dbReference type="SAM" id="MobiDB-lite"/>
    </source>
</evidence>
<dbReference type="EMBL" id="OA884691">
    <property type="protein sequence ID" value="CAD7281148.1"/>
    <property type="molecule type" value="Genomic_DNA"/>
</dbReference>
<feature type="compositionally biased region" description="Low complexity" evidence="6">
    <location>
        <begin position="622"/>
        <end position="635"/>
    </location>
</feature>
<dbReference type="Proteomes" id="UP000678499">
    <property type="component" value="Unassembled WGS sequence"/>
</dbReference>
<keyword evidence="5" id="KW-0349">Heme</keyword>
<keyword evidence="5" id="KW-0479">Metal-binding</keyword>
<dbReference type="Pfam" id="PF03098">
    <property type="entry name" value="An_peroxidase"/>
    <property type="match status" value="2"/>
</dbReference>
<dbReference type="GO" id="GO:0006979">
    <property type="term" value="P:response to oxidative stress"/>
    <property type="evidence" value="ECO:0007669"/>
    <property type="project" value="InterPro"/>
</dbReference>
<comment type="subcellular location">
    <subcellularLocation>
        <location evidence="1">Secreted</location>
    </subcellularLocation>
</comment>
<evidence type="ECO:0000313" key="7">
    <source>
        <dbReference type="EMBL" id="CAD7281148.1"/>
    </source>
</evidence>
<keyword evidence="2" id="KW-0964">Secreted</keyword>
<accession>A0A7R9GHG4</accession>
<dbReference type="GO" id="GO:0046872">
    <property type="term" value="F:metal ion binding"/>
    <property type="evidence" value="ECO:0007669"/>
    <property type="project" value="UniProtKB-KW"/>
</dbReference>
<dbReference type="GO" id="GO:0020037">
    <property type="term" value="F:heme binding"/>
    <property type="evidence" value="ECO:0007669"/>
    <property type="project" value="InterPro"/>
</dbReference>
<dbReference type="PANTHER" id="PTHR11475">
    <property type="entry name" value="OXIDASE/PEROXIDASE"/>
    <property type="match status" value="1"/>
</dbReference>
<dbReference type="InterPro" id="IPR019791">
    <property type="entry name" value="Haem_peroxidase_animal"/>
</dbReference>
<feature type="region of interest" description="Disordered" evidence="6">
    <location>
        <begin position="759"/>
        <end position="806"/>
    </location>
</feature>
<dbReference type="SUPFAM" id="SSF48113">
    <property type="entry name" value="Heme-dependent peroxidases"/>
    <property type="match status" value="2"/>
</dbReference>
<protein>
    <submittedName>
        <fullName evidence="7">Uncharacterized protein</fullName>
    </submittedName>
</protein>
<dbReference type="PROSITE" id="PS50292">
    <property type="entry name" value="PEROXIDASE_3"/>
    <property type="match status" value="2"/>
</dbReference>
<sequence>VLFHTTGPRLQFNAISSLLDGNFVYGTTKEVVDALRTYEGGFLKTLPVFQEFGLKDLLPLKTTDPDDGCLRPQPDIYCFLAGDNRVNEQLVLSVVHTLFVREHNRIVYELQRINPHWDDETLYQEARHIVVALIQHITYNEFLPMVLGKEVMHKYGLILQKEASGYFGGYDPKVNPSAAEAFVTSAFRFGHSLLPSTIERWSTHHKYIGSQRLSELLRQPYDLYKGGWCDQYMCGLVNQVAQAMDDSVTQEVTNHLFQMPGMPFGFDLAAFNMQRGREQGVPSYNQFRHFCGLPKARHWHDLLGTMPNSTVKRYSEIYGAPDDIDLWSGGLSERPLPGSLVGPTFACIIGLQFRDLKVGDRFWFENGGWPNSFTLEQLQEIRQMKLSRLICDNSDKIEEVQVYAMVLPDHDMAPDDIDLWSGGLSERPLPGSLVGPTFACIIGLQFRDLKVGDRFWFENGGWPNSFTLEQLQEIRQMKLSRLICDNSDKIEEVQVYAMVLPDHDINPRVPCKSGILPRIDLSHWKDTRYPGPAPLPVPGPTVERREEDSAGATSKQSRQDVPISSQQQRQQANQTAVFGPPKPKASKRKDTNSEPYYRNNYKNNSSRNQHHHQQQPRHRQHNNNNTTSNANQQPTRLLPESEIFDRKTGTNSDTYAQSLEDKISEPEGPSIEDENYVGGDDMSIPTGTGIGTPGKVRVVHHGANGVKSITYVSPKALKSVIAPSSYGFGSLPPPGSPPGIVVHHFHPPTLTIHEHPSSLALLPGSAPAPLPPPPPKHAGGGNNKKKRKNNRGKKKSRISGWFKRND</sequence>
<gene>
    <name evidence="7" type="ORF">NMOB1V02_LOCUS8800</name>
</gene>
<dbReference type="PANTHER" id="PTHR11475:SF106">
    <property type="entry name" value="CURLY SU"/>
    <property type="match status" value="1"/>
</dbReference>
<dbReference type="CDD" id="cd09823">
    <property type="entry name" value="peroxinectin_like"/>
    <property type="match status" value="1"/>
</dbReference>
<evidence type="ECO:0000256" key="5">
    <source>
        <dbReference type="PIRSR" id="PIRSR619791-2"/>
    </source>
</evidence>
<keyword evidence="5" id="KW-0408">Iron</keyword>
<feature type="compositionally biased region" description="Low complexity" evidence="6">
    <location>
        <begin position="596"/>
        <end position="607"/>
    </location>
</feature>
<dbReference type="AlphaFoldDB" id="A0A7R9GHG4"/>
<dbReference type="OrthoDB" id="823504at2759"/>
<organism evidence="7">
    <name type="scientific">Notodromas monacha</name>
    <dbReference type="NCBI Taxonomy" id="399045"/>
    <lineage>
        <taxon>Eukaryota</taxon>
        <taxon>Metazoa</taxon>
        <taxon>Ecdysozoa</taxon>
        <taxon>Arthropoda</taxon>
        <taxon>Crustacea</taxon>
        <taxon>Oligostraca</taxon>
        <taxon>Ostracoda</taxon>
        <taxon>Podocopa</taxon>
        <taxon>Podocopida</taxon>
        <taxon>Cypridocopina</taxon>
        <taxon>Cypridoidea</taxon>
        <taxon>Cyprididae</taxon>
        <taxon>Notodromas</taxon>
    </lineage>
</organism>
<dbReference type="GO" id="GO:0004601">
    <property type="term" value="F:peroxidase activity"/>
    <property type="evidence" value="ECO:0007669"/>
    <property type="project" value="UniProtKB-KW"/>
</dbReference>
<evidence type="ECO:0000256" key="1">
    <source>
        <dbReference type="ARBA" id="ARBA00004613"/>
    </source>
</evidence>
<reference evidence="7" key="1">
    <citation type="submission" date="2020-11" db="EMBL/GenBank/DDBJ databases">
        <authorList>
            <person name="Tran Van P."/>
        </authorList>
    </citation>
    <scope>NUCLEOTIDE SEQUENCE</scope>
</reference>
<name>A0A7R9GHG4_9CRUS</name>
<feature type="compositionally biased region" description="Basic residues" evidence="6">
    <location>
        <begin position="783"/>
        <end position="797"/>
    </location>
</feature>
<dbReference type="FunFam" id="1.10.640.10:FF:000003">
    <property type="entry name" value="chorion peroxidase"/>
    <property type="match status" value="1"/>
</dbReference>
<dbReference type="InterPro" id="IPR037120">
    <property type="entry name" value="Haem_peroxidase_sf_animal"/>
</dbReference>
<evidence type="ECO:0000256" key="3">
    <source>
        <dbReference type="ARBA" id="ARBA00022559"/>
    </source>
</evidence>
<proteinExistence type="predicted"/>
<dbReference type="GO" id="GO:0005576">
    <property type="term" value="C:extracellular region"/>
    <property type="evidence" value="ECO:0007669"/>
    <property type="project" value="UniProtKB-SubCell"/>
</dbReference>
<feature type="non-terminal residue" evidence="7">
    <location>
        <position position="1"/>
    </location>
</feature>
<keyword evidence="3" id="KW-0560">Oxidoreductase</keyword>
<dbReference type="PRINTS" id="PR00457">
    <property type="entry name" value="ANPEROXIDASE"/>
</dbReference>